<dbReference type="InterPro" id="IPR016040">
    <property type="entry name" value="NAD(P)-bd_dom"/>
</dbReference>
<dbReference type="OrthoDB" id="275457at2759"/>
<dbReference type="SUPFAM" id="SSF51735">
    <property type="entry name" value="NAD(P)-binding Rossmann-fold domains"/>
    <property type="match status" value="1"/>
</dbReference>
<organism evidence="2 3">
    <name type="scientific">Pelagomonas calceolata</name>
    <dbReference type="NCBI Taxonomy" id="35677"/>
    <lineage>
        <taxon>Eukaryota</taxon>
        <taxon>Sar</taxon>
        <taxon>Stramenopiles</taxon>
        <taxon>Ochrophyta</taxon>
        <taxon>Pelagophyceae</taxon>
        <taxon>Pelagomonadales</taxon>
        <taxon>Pelagomonadaceae</taxon>
        <taxon>Pelagomonas</taxon>
    </lineage>
</organism>
<name>A0A8J2X7C8_9STRA</name>
<protein>
    <recommendedName>
        <fullName evidence="1">NAD(P)-binding domain-containing protein</fullName>
    </recommendedName>
</protein>
<feature type="domain" description="NAD(P)-binding" evidence="1">
    <location>
        <begin position="7"/>
        <end position="161"/>
    </location>
</feature>
<evidence type="ECO:0000313" key="2">
    <source>
        <dbReference type="EMBL" id="CAH0379685.1"/>
    </source>
</evidence>
<evidence type="ECO:0000313" key="3">
    <source>
        <dbReference type="Proteomes" id="UP000789595"/>
    </source>
</evidence>
<sequence length="328" mass="35309">MKCAITGALSYSGRYLAASLLSKGHDVVNLSRRGVPIAPEPLSAPQARALGTHRVRLDFNDVDAMARSLEGCDVLFSTYWVRFADRGGESPHSIAAANCARLWEAAKRAGVQKIVMASHTRTSVDSPFPYIAGKAKAEAALRDSGVNYAIVRPCGIFGDSAQESILMNNAAWVLRRSPLFLLAGDGSHRFQPVHVRDIAALMEELGTSLKTSGEEVDACGPDAPTAMELFTKLRDASGGMARIAAAGPLLSTATITALTKPIDWITGDTLLDADDLDLLTSGLTVADVPDDPRIKARRSLFEWIEAQGRDLGRSYVSSVERYYTVDTR</sequence>
<accession>A0A8J2X7C8</accession>
<evidence type="ECO:0000259" key="1">
    <source>
        <dbReference type="Pfam" id="PF13460"/>
    </source>
</evidence>
<reference evidence="2" key="1">
    <citation type="submission" date="2021-11" db="EMBL/GenBank/DDBJ databases">
        <authorList>
            <consortium name="Genoscope - CEA"/>
            <person name="William W."/>
        </authorList>
    </citation>
    <scope>NUCLEOTIDE SEQUENCE</scope>
</reference>
<dbReference type="PANTHER" id="PTHR12126:SF11">
    <property type="entry name" value="NADH DEHYDROGENASE [UBIQUINONE] 1 ALPHA SUBCOMPLEX SUBUNIT 9, MITOCHONDRIAL"/>
    <property type="match status" value="1"/>
</dbReference>
<dbReference type="PANTHER" id="PTHR12126">
    <property type="entry name" value="NADH-UBIQUINONE OXIDOREDUCTASE 39 KDA SUBUNIT-RELATED"/>
    <property type="match status" value="1"/>
</dbReference>
<dbReference type="Pfam" id="PF13460">
    <property type="entry name" value="NAD_binding_10"/>
    <property type="match status" value="1"/>
</dbReference>
<dbReference type="InterPro" id="IPR036291">
    <property type="entry name" value="NAD(P)-bd_dom_sf"/>
</dbReference>
<dbReference type="AlphaFoldDB" id="A0A8J2X7C8"/>
<keyword evidence="3" id="KW-1185">Reference proteome</keyword>
<dbReference type="GO" id="GO:0044877">
    <property type="term" value="F:protein-containing complex binding"/>
    <property type="evidence" value="ECO:0007669"/>
    <property type="project" value="TreeGrafter"/>
</dbReference>
<proteinExistence type="predicted"/>
<dbReference type="EMBL" id="CAKKNE010000006">
    <property type="protein sequence ID" value="CAH0379685.1"/>
    <property type="molecule type" value="Genomic_DNA"/>
</dbReference>
<dbReference type="Gene3D" id="3.40.50.720">
    <property type="entry name" value="NAD(P)-binding Rossmann-like Domain"/>
    <property type="match status" value="1"/>
</dbReference>
<gene>
    <name evidence="2" type="ORF">PECAL_6P13150</name>
</gene>
<dbReference type="Proteomes" id="UP000789595">
    <property type="component" value="Unassembled WGS sequence"/>
</dbReference>
<dbReference type="InterPro" id="IPR051207">
    <property type="entry name" value="ComplexI_NDUFA9_subunit"/>
</dbReference>
<comment type="caution">
    <text evidence="2">The sequence shown here is derived from an EMBL/GenBank/DDBJ whole genome shotgun (WGS) entry which is preliminary data.</text>
</comment>